<reference evidence="3 4" key="1">
    <citation type="submission" date="2018-04" db="EMBL/GenBank/DDBJ databases">
        <authorList>
            <person name="Zhang X."/>
            <person name="Yuan J."/>
            <person name="Li F."/>
            <person name="Xiang J."/>
        </authorList>
    </citation>
    <scope>NUCLEOTIDE SEQUENCE [LARGE SCALE GENOMIC DNA]</scope>
    <source>
        <tissue evidence="3">Muscle</tissue>
    </source>
</reference>
<feature type="transmembrane region" description="Helical" evidence="2">
    <location>
        <begin position="579"/>
        <end position="596"/>
    </location>
</feature>
<feature type="region of interest" description="Disordered" evidence="1">
    <location>
        <begin position="374"/>
        <end position="472"/>
    </location>
</feature>
<dbReference type="EMBL" id="QCYY01001684">
    <property type="protein sequence ID" value="ROT76214.1"/>
    <property type="molecule type" value="Genomic_DNA"/>
</dbReference>
<reference evidence="3 4" key="2">
    <citation type="submission" date="2019-01" db="EMBL/GenBank/DDBJ databases">
        <title>The decoding of complex shrimp genome reveals the adaptation for benthos swimmer, frequently molting mechanism and breeding impact on genome.</title>
        <authorList>
            <person name="Sun Y."/>
            <person name="Gao Y."/>
            <person name="Yu Y."/>
        </authorList>
    </citation>
    <scope>NUCLEOTIDE SEQUENCE [LARGE SCALE GENOMIC DNA]</scope>
    <source>
        <tissue evidence="3">Muscle</tissue>
    </source>
</reference>
<accession>A0A423TIC8</accession>
<keyword evidence="4" id="KW-1185">Reference proteome</keyword>
<keyword evidence="2" id="KW-0812">Transmembrane</keyword>
<sequence length="610" mass="70670">MSLHRGLLQYLDWVSRPLRADTPGITYGRLKPYHFLTWVLIAVVSAPLHPRLWTTERHTGGQPSRDPRPTSSGDEPYGYYRVSTAAVWSIVRQEVASFFLGLDLTPDGKFPGTTWLQMHPVNGSDDREEPSPGEGNFSLFHRRFSLRECLELVDRLENSSHVRNHTRVIFITKVHVLPEVALFVSRLNLTHWSQGDRPPFWLLSHSVQFADFAYEEVVKALVCVSFVLHCFCCIFEFASTDRLGYRRFININIIFNLLIFYFLYVMTSAYLDFTSFRTRTFNKRDMSFQLISGKRVADTASIISDTNFHIWKKFRKPVLEEDKDNPLLDDVSDKFDEVFDLGVDVEEQAKENDTDGQEDPHKRSLVDYFDNDYDSFEGPESLDDDHDNERHPRDYHDYYEYQSPPNDSYDYREIQGRRRGGPRSRKKLERRLPDLPRGHDEFEHRRFGPPGSRRRGPESRRLGSPQEPHLHGVPELHEKSETISNSTRVVRQTEELLRIFKAFRHGAAIVVALCVGKITYEIMYRSWIIKLMFVGALCVFAPAAFFVNLAGSNGDMTFWQSVHNAFGQVSQISPGFDNPSAWILVALLCLLIRYTLPHYHSISDHTIYSD</sequence>
<comment type="caution">
    <text evidence="3">The sequence shown here is derived from an EMBL/GenBank/DDBJ whole genome shotgun (WGS) entry which is preliminary data.</text>
</comment>
<organism evidence="3 4">
    <name type="scientific">Penaeus vannamei</name>
    <name type="common">Whiteleg shrimp</name>
    <name type="synonym">Litopenaeus vannamei</name>
    <dbReference type="NCBI Taxonomy" id="6689"/>
    <lineage>
        <taxon>Eukaryota</taxon>
        <taxon>Metazoa</taxon>
        <taxon>Ecdysozoa</taxon>
        <taxon>Arthropoda</taxon>
        <taxon>Crustacea</taxon>
        <taxon>Multicrustacea</taxon>
        <taxon>Malacostraca</taxon>
        <taxon>Eumalacostraca</taxon>
        <taxon>Eucarida</taxon>
        <taxon>Decapoda</taxon>
        <taxon>Dendrobranchiata</taxon>
        <taxon>Penaeoidea</taxon>
        <taxon>Penaeidae</taxon>
        <taxon>Penaeus</taxon>
    </lineage>
</organism>
<evidence type="ECO:0000313" key="4">
    <source>
        <dbReference type="Proteomes" id="UP000283509"/>
    </source>
</evidence>
<feature type="compositionally biased region" description="Basic and acidic residues" evidence="1">
    <location>
        <begin position="387"/>
        <end position="399"/>
    </location>
</feature>
<feature type="transmembrane region" description="Helical" evidence="2">
    <location>
        <begin position="249"/>
        <end position="271"/>
    </location>
</feature>
<name>A0A423TIC8_PENVA</name>
<feature type="transmembrane region" description="Helical" evidence="2">
    <location>
        <begin position="217"/>
        <end position="237"/>
    </location>
</feature>
<feature type="region of interest" description="Disordered" evidence="1">
    <location>
        <begin position="54"/>
        <end position="76"/>
    </location>
</feature>
<feature type="compositionally biased region" description="Basic and acidic residues" evidence="1">
    <location>
        <begin position="430"/>
        <end position="446"/>
    </location>
</feature>
<evidence type="ECO:0000313" key="3">
    <source>
        <dbReference type="EMBL" id="ROT76214.1"/>
    </source>
</evidence>
<feature type="compositionally biased region" description="Basic residues" evidence="1">
    <location>
        <begin position="417"/>
        <end position="429"/>
    </location>
</feature>
<feature type="compositionally biased region" description="Acidic residues" evidence="1">
    <location>
        <begin position="374"/>
        <end position="386"/>
    </location>
</feature>
<feature type="transmembrane region" description="Helical" evidence="2">
    <location>
        <begin position="527"/>
        <end position="550"/>
    </location>
</feature>
<protein>
    <submittedName>
        <fullName evidence="3">Uncharacterized protein</fullName>
    </submittedName>
</protein>
<keyword evidence="2" id="KW-1133">Transmembrane helix</keyword>
<dbReference type="Proteomes" id="UP000283509">
    <property type="component" value="Unassembled WGS sequence"/>
</dbReference>
<evidence type="ECO:0000256" key="2">
    <source>
        <dbReference type="SAM" id="Phobius"/>
    </source>
</evidence>
<gene>
    <name evidence="3" type="ORF">C7M84_005211</name>
</gene>
<keyword evidence="2" id="KW-0472">Membrane</keyword>
<evidence type="ECO:0000256" key="1">
    <source>
        <dbReference type="SAM" id="MobiDB-lite"/>
    </source>
</evidence>
<dbReference type="AlphaFoldDB" id="A0A423TIC8"/>
<proteinExistence type="predicted"/>